<keyword evidence="2" id="KW-1185">Reference proteome</keyword>
<reference evidence="1 2" key="1">
    <citation type="journal article" date="2020" name="Front. Microbiol.">
        <title>Single-cell genomics of novel Actinobacteria with the Wood-Ljungdahl pathway discovered in a serpentinizing system.</title>
        <authorList>
            <person name="Merino N."/>
            <person name="Kawai M."/>
            <person name="Boyd E.S."/>
            <person name="Colman D.R."/>
            <person name="McGlynn S.E."/>
            <person name="Nealson K.H."/>
            <person name="Kurokawa K."/>
            <person name="Hongoh Y."/>
        </authorList>
    </citation>
    <scope>NUCLEOTIDE SEQUENCE [LARGE SCALE GENOMIC DNA]</scope>
    <source>
        <strain evidence="1 2">S34</strain>
    </source>
</reference>
<organism evidence="1 2">
    <name type="scientific">Candidatus Hakubella thermalkaliphila</name>
    <dbReference type="NCBI Taxonomy" id="2754717"/>
    <lineage>
        <taxon>Bacteria</taxon>
        <taxon>Bacillati</taxon>
        <taxon>Actinomycetota</taxon>
        <taxon>Actinomycetota incertae sedis</taxon>
        <taxon>Candidatus Hakubellales</taxon>
        <taxon>Candidatus Hakubellaceae</taxon>
        <taxon>Candidatus Hakubella</taxon>
    </lineage>
</organism>
<proteinExistence type="predicted"/>
<dbReference type="EMBL" id="BLRZ01000475">
    <property type="protein sequence ID" value="GFP31645.1"/>
    <property type="molecule type" value="Genomic_DNA"/>
</dbReference>
<dbReference type="AlphaFoldDB" id="A0A6V8PG44"/>
<comment type="caution">
    <text evidence="1">The sequence shown here is derived from an EMBL/GenBank/DDBJ whole genome shotgun (WGS) entry which is preliminary data.</text>
</comment>
<gene>
    <name evidence="1" type="ORF">HKBW3S34_02567</name>
</gene>
<evidence type="ECO:0000313" key="1">
    <source>
        <dbReference type="EMBL" id="GFP31645.1"/>
    </source>
</evidence>
<feature type="non-terminal residue" evidence="1">
    <location>
        <position position="24"/>
    </location>
</feature>
<accession>A0A6V8PG44</accession>
<protein>
    <submittedName>
        <fullName evidence="1">Uncharacterized protein</fullName>
    </submittedName>
</protein>
<evidence type="ECO:0000313" key="2">
    <source>
        <dbReference type="Proteomes" id="UP000588083"/>
    </source>
</evidence>
<sequence length="24" mass="2727">MLNLLTSFLEKMMSKIVFVPTNAV</sequence>
<name>A0A6V8PG44_9ACTN</name>
<dbReference type="Proteomes" id="UP000588083">
    <property type="component" value="Unassembled WGS sequence"/>
</dbReference>